<dbReference type="PANTHER" id="PTHR23131">
    <property type="entry name" value="ENDORIBONUCLEASE LACTB2"/>
    <property type="match status" value="1"/>
</dbReference>
<dbReference type="Pfam" id="PF00753">
    <property type="entry name" value="Lactamase_B"/>
    <property type="match status" value="1"/>
</dbReference>
<dbReference type="RefSeq" id="WP_089285646.1">
    <property type="nucleotide sequence ID" value="NZ_FZOJ01000073.1"/>
</dbReference>
<dbReference type="PANTHER" id="PTHR23131:SF4">
    <property type="entry name" value="METALLO-BETA-LACTAMASE SUPERFAMILY POTEIN"/>
    <property type="match status" value="1"/>
</dbReference>
<dbReference type="SUPFAM" id="SSF56281">
    <property type="entry name" value="Metallo-hydrolase/oxidoreductase"/>
    <property type="match status" value="1"/>
</dbReference>
<evidence type="ECO:0000313" key="3">
    <source>
        <dbReference type="Proteomes" id="UP000198304"/>
    </source>
</evidence>
<dbReference type="SMART" id="SM00849">
    <property type="entry name" value="Lactamase_B"/>
    <property type="match status" value="1"/>
</dbReference>
<organism evidence="2 3">
    <name type="scientific">Anaerovirgula multivorans</name>
    <dbReference type="NCBI Taxonomy" id="312168"/>
    <lineage>
        <taxon>Bacteria</taxon>
        <taxon>Bacillati</taxon>
        <taxon>Bacillota</taxon>
        <taxon>Clostridia</taxon>
        <taxon>Peptostreptococcales</taxon>
        <taxon>Natronincolaceae</taxon>
        <taxon>Anaerovirgula</taxon>
    </lineage>
</organism>
<reference evidence="3" key="1">
    <citation type="submission" date="2017-06" db="EMBL/GenBank/DDBJ databases">
        <authorList>
            <person name="Varghese N."/>
            <person name="Submissions S."/>
        </authorList>
    </citation>
    <scope>NUCLEOTIDE SEQUENCE [LARGE SCALE GENOMIC DNA]</scope>
    <source>
        <strain evidence="3">SCA</strain>
    </source>
</reference>
<sequence length="328" mass="38297">MIEQVYEKIYRCEIPLPENPLKVLNSYIIKGKDKAVIIDTGFNSNKCKEAFYHNLNRLDIDIRKTEVIVTHLHADHSGLAHELYRQGAKVFMSKGDGNTTKKMKEEKYWIEIGLQLKSFGLKVGEDFFDTHPGKIYAPSEEFDFTPLKEGSTVVVDEYRFQVISVPGHTPDMINLYEPKHEVYFSADHVLDPITPNIAFWGFEYPLILNQYFQSLKKIYSLKIKLMLPSHRKLIMDHKKRIDELLVHHQHRLQEIETILAQNKGDMTVEGVAKEMEWKILAKDWDAFPPPQKSFAVAEAMSHLEYLAHKERVHMSEKNGLVYFRIMEY</sequence>
<feature type="domain" description="Metallo-beta-lactamase" evidence="1">
    <location>
        <begin position="23"/>
        <end position="230"/>
    </location>
</feature>
<dbReference type="InterPro" id="IPR036866">
    <property type="entry name" value="RibonucZ/Hydroxyglut_hydro"/>
</dbReference>
<dbReference type="Gene3D" id="3.60.15.10">
    <property type="entry name" value="Ribonuclease Z/Hydroxyacylglutathione hydrolase-like"/>
    <property type="match status" value="1"/>
</dbReference>
<protein>
    <submittedName>
        <fullName evidence="2">Glyoxylase, beta-lactamase superfamily II</fullName>
    </submittedName>
</protein>
<name>A0A239LE03_9FIRM</name>
<dbReference type="Gene3D" id="1.10.10.10">
    <property type="entry name" value="Winged helix-like DNA-binding domain superfamily/Winged helix DNA-binding domain"/>
    <property type="match status" value="1"/>
</dbReference>
<keyword evidence="3" id="KW-1185">Reference proteome</keyword>
<dbReference type="EMBL" id="FZOJ01000073">
    <property type="protein sequence ID" value="SNT28162.1"/>
    <property type="molecule type" value="Genomic_DNA"/>
</dbReference>
<gene>
    <name evidence="2" type="ORF">SAMN05446037_10732</name>
</gene>
<dbReference type="InterPro" id="IPR050662">
    <property type="entry name" value="Sec-metab_biosynth-thioest"/>
</dbReference>
<dbReference type="AlphaFoldDB" id="A0A239LE03"/>
<dbReference type="InterPro" id="IPR036388">
    <property type="entry name" value="WH-like_DNA-bd_sf"/>
</dbReference>
<proteinExistence type="predicted"/>
<dbReference type="Proteomes" id="UP000198304">
    <property type="component" value="Unassembled WGS sequence"/>
</dbReference>
<evidence type="ECO:0000313" key="2">
    <source>
        <dbReference type="EMBL" id="SNT28162.1"/>
    </source>
</evidence>
<dbReference type="InterPro" id="IPR001279">
    <property type="entry name" value="Metallo-B-lactamas"/>
</dbReference>
<dbReference type="OrthoDB" id="9761531at2"/>
<accession>A0A239LE03</accession>
<evidence type="ECO:0000259" key="1">
    <source>
        <dbReference type="SMART" id="SM00849"/>
    </source>
</evidence>